<protein>
    <recommendedName>
        <fullName evidence="2">BZIP domain-containing protein</fullName>
    </recommendedName>
</protein>
<feature type="region of interest" description="Disordered" evidence="1">
    <location>
        <begin position="1"/>
        <end position="101"/>
    </location>
</feature>
<dbReference type="Proteomes" id="UP000756346">
    <property type="component" value="Unassembled WGS sequence"/>
</dbReference>
<dbReference type="GO" id="GO:0003700">
    <property type="term" value="F:DNA-binding transcription factor activity"/>
    <property type="evidence" value="ECO:0007669"/>
    <property type="project" value="InterPro"/>
</dbReference>
<dbReference type="GeneID" id="70188123"/>
<accession>A0A9P9BRU2</accession>
<name>A0A9P9BRU2_9PEZI</name>
<feature type="region of interest" description="Disordered" evidence="1">
    <location>
        <begin position="116"/>
        <end position="151"/>
    </location>
</feature>
<keyword evidence="4" id="KW-1185">Reference proteome</keyword>
<dbReference type="Gene3D" id="1.20.5.170">
    <property type="match status" value="1"/>
</dbReference>
<gene>
    <name evidence="3" type="ORF">B0I36DRAFT_361979</name>
</gene>
<evidence type="ECO:0000313" key="4">
    <source>
        <dbReference type="Proteomes" id="UP000756346"/>
    </source>
</evidence>
<organism evidence="3 4">
    <name type="scientific">Microdochium trichocladiopsis</name>
    <dbReference type="NCBI Taxonomy" id="1682393"/>
    <lineage>
        <taxon>Eukaryota</taxon>
        <taxon>Fungi</taxon>
        <taxon>Dikarya</taxon>
        <taxon>Ascomycota</taxon>
        <taxon>Pezizomycotina</taxon>
        <taxon>Sordariomycetes</taxon>
        <taxon>Xylariomycetidae</taxon>
        <taxon>Xylariales</taxon>
        <taxon>Microdochiaceae</taxon>
        <taxon>Microdochium</taxon>
    </lineage>
</organism>
<dbReference type="PANTHER" id="PTHR39607:SF2">
    <property type="entry name" value="BZIP DOMAIN-CONTAINING PROTEIN"/>
    <property type="match status" value="1"/>
</dbReference>
<dbReference type="AlphaFoldDB" id="A0A9P9BRU2"/>
<dbReference type="InterPro" id="IPR004827">
    <property type="entry name" value="bZIP"/>
</dbReference>
<dbReference type="PANTHER" id="PTHR39607">
    <property type="entry name" value="XANTHOCILLIN BIOSYNTHESIS CLUSTER TRANSCRIPTION FACTOR XANC-RELATED"/>
    <property type="match status" value="1"/>
</dbReference>
<comment type="caution">
    <text evidence="3">The sequence shown here is derived from an EMBL/GenBank/DDBJ whole genome shotgun (WGS) entry which is preliminary data.</text>
</comment>
<dbReference type="RefSeq" id="XP_046014128.1">
    <property type="nucleotide sequence ID" value="XM_046158577.1"/>
</dbReference>
<evidence type="ECO:0000313" key="3">
    <source>
        <dbReference type="EMBL" id="KAH7033296.1"/>
    </source>
</evidence>
<evidence type="ECO:0000256" key="1">
    <source>
        <dbReference type="SAM" id="MobiDB-lite"/>
    </source>
</evidence>
<reference evidence="3" key="1">
    <citation type="journal article" date="2021" name="Nat. Commun.">
        <title>Genetic determinants of endophytism in the Arabidopsis root mycobiome.</title>
        <authorList>
            <person name="Mesny F."/>
            <person name="Miyauchi S."/>
            <person name="Thiergart T."/>
            <person name="Pickel B."/>
            <person name="Atanasova L."/>
            <person name="Karlsson M."/>
            <person name="Huettel B."/>
            <person name="Barry K.W."/>
            <person name="Haridas S."/>
            <person name="Chen C."/>
            <person name="Bauer D."/>
            <person name="Andreopoulos W."/>
            <person name="Pangilinan J."/>
            <person name="LaButti K."/>
            <person name="Riley R."/>
            <person name="Lipzen A."/>
            <person name="Clum A."/>
            <person name="Drula E."/>
            <person name="Henrissat B."/>
            <person name="Kohler A."/>
            <person name="Grigoriev I.V."/>
            <person name="Martin F.M."/>
            <person name="Hacquard S."/>
        </authorList>
    </citation>
    <scope>NUCLEOTIDE SEQUENCE</scope>
    <source>
        <strain evidence="3">MPI-CAGE-CH-0230</strain>
    </source>
</reference>
<sequence length="246" mass="27329">MASRSSGKHSSASSSSSSSRRTKESKSDDWSDVMDPEQRRRIQNRIAQRKFRERTRDQKEQSERDTRNKKYAHVSYLTPDPNDLGSVEDESLEGVPWGGPSMRHILSRGYAHERRRNGAGAAGGGFDDDDGSSYSHHHDSGNNSSGGSVAQCYQVDDHDDREYHDYDDEETVVPGPMTSGPVMPAASVYYADPYVAQGGYPTTTYGHPATAIPSYVVTSSDEYSQQADYSQNYDYAFPANDYSRGH</sequence>
<dbReference type="OrthoDB" id="5387389at2759"/>
<feature type="compositionally biased region" description="Basic and acidic residues" evidence="1">
    <location>
        <begin position="54"/>
        <end position="68"/>
    </location>
</feature>
<feature type="domain" description="BZIP" evidence="2">
    <location>
        <begin position="39"/>
        <end position="54"/>
    </location>
</feature>
<dbReference type="PROSITE" id="PS00036">
    <property type="entry name" value="BZIP_BASIC"/>
    <property type="match status" value="1"/>
</dbReference>
<dbReference type="InterPro" id="IPR052635">
    <property type="entry name" value="Sec_Metab_Biosynth_Reg"/>
</dbReference>
<dbReference type="EMBL" id="JAGTJQ010000004">
    <property type="protein sequence ID" value="KAH7033296.1"/>
    <property type="molecule type" value="Genomic_DNA"/>
</dbReference>
<dbReference type="CDD" id="cd14688">
    <property type="entry name" value="bZIP_YAP"/>
    <property type="match status" value="1"/>
</dbReference>
<evidence type="ECO:0000259" key="2">
    <source>
        <dbReference type="PROSITE" id="PS00036"/>
    </source>
</evidence>
<proteinExistence type="predicted"/>
<feature type="compositionally biased region" description="Basic residues" evidence="1">
    <location>
        <begin position="41"/>
        <end position="53"/>
    </location>
</feature>
<feature type="compositionally biased region" description="Low complexity" evidence="1">
    <location>
        <begin position="1"/>
        <end position="19"/>
    </location>
</feature>